<organism evidence="3 4">
    <name type="scientific">Lactuca virosa</name>
    <dbReference type="NCBI Taxonomy" id="75947"/>
    <lineage>
        <taxon>Eukaryota</taxon>
        <taxon>Viridiplantae</taxon>
        <taxon>Streptophyta</taxon>
        <taxon>Embryophyta</taxon>
        <taxon>Tracheophyta</taxon>
        <taxon>Spermatophyta</taxon>
        <taxon>Magnoliopsida</taxon>
        <taxon>eudicotyledons</taxon>
        <taxon>Gunneridae</taxon>
        <taxon>Pentapetalae</taxon>
        <taxon>asterids</taxon>
        <taxon>campanulids</taxon>
        <taxon>Asterales</taxon>
        <taxon>Asteraceae</taxon>
        <taxon>Cichorioideae</taxon>
        <taxon>Cichorieae</taxon>
        <taxon>Lactucinae</taxon>
        <taxon>Lactuca</taxon>
    </lineage>
</organism>
<dbReference type="InterPro" id="IPR050951">
    <property type="entry name" value="Retrovirus_Pol_polyprotein"/>
</dbReference>
<dbReference type="PANTHER" id="PTHR37984:SF5">
    <property type="entry name" value="PROTEIN NYNRIN-LIKE"/>
    <property type="match status" value="1"/>
</dbReference>
<reference evidence="3 4" key="1">
    <citation type="submission" date="2022-01" db="EMBL/GenBank/DDBJ databases">
        <authorList>
            <person name="Xiong W."/>
            <person name="Schranz E."/>
        </authorList>
    </citation>
    <scope>NUCLEOTIDE SEQUENCE [LARGE SCALE GENOMIC DNA]</scope>
</reference>
<dbReference type="EMBL" id="CAKMRJ010000001">
    <property type="protein sequence ID" value="CAH1415271.1"/>
    <property type="molecule type" value="Genomic_DNA"/>
</dbReference>
<dbReference type="InterPro" id="IPR043502">
    <property type="entry name" value="DNA/RNA_pol_sf"/>
</dbReference>
<evidence type="ECO:0000259" key="2">
    <source>
        <dbReference type="Pfam" id="PF17919"/>
    </source>
</evidence>
<protein>
    <recommendedName>
        <fullName evidence="2">Reverse transcriptase/retrotransposon-derived protein RNase H-like domain-containing protein</fullName>
    </recommendedName>
</protein>
<dbReference type="GO" id="GO:0003824">
    <property type="term" value="F:catalytic activity"/>
    <property type="evidence" value="ECO:0007669"/>
    <property type="project" value="UniProtKB-KW"/>
</dbReference>
<dbReference type="InterPro" id="IPR043128">
    <property type="entry name" value="Rev_trsase/Diguanyl_cyclase"/>
</dbReference>
<dbReference type="InterPro" id="IPR041577">
    <property type="entry name" value="RT_RNaseH_2"/>
</dbReference>
<evidence type="ECO:0000256" key="1">
    <source>
        <dbReference type="ARBA" id="ARBA00023268"/>
    </source>
</evidence>
<keyword evidence="4" id="KW-1185">Reference proteome</keyword>
<sequence length="247" mass="29244">MDERKVRAIVEWESPKNVSELRSFLGLINYYRRFVSRYSARASPLTDLLKKKVIWEWTDKCQREFDELKNAVTKEPVLKLPDYSKPFLVQTDGSDFAIGGFWIQEEHLMAYESRKLNETEQRYHVHDKEMIAIINCLRVWRHYLLGSWFIIQTDNVATSYFQNQKKLNPKQAQLAALTLVTCNLVDQIKEVLSHDPLAKNLVEMVREGKTRKLWVEEGLLLIIGNRMYVPKWDNLRREVLKECHDSK</sequence>
<dbReference type="FunFam" id="3.30.70.270:FF:000020">
    <property type="entry name" value="Transposon Tf2-6 polyprotein-like Protein"/>
    <property type="match status" value="1"/>
</dbReference>
<dbReference type="Pfam" id="PF17919">
    <property type="entry name" value="RT_RNaseH_2"/>
    <property type="match status" value="1"/>
</dbReference>
<dbReference type="AlphaFoldDB" id="A0AAU9LPH4"/>
<dbReference type="Gene3D" id="3.30.70.270">
    <property type="match status" value="1"/>
</dbReference>
<evidence type="ECO:0000313" key="3">
    <source>
        <dbReference type="EMBL" id="CAH1415271.1"/>
    </source>
</evidence>
<dbReference type="PANTHER" id="PTHR37984">
    <property type="entry name" value="PROTEIN CBG26694"/>
    <property type="match status" value="1"/>
</dbReference>
<dbReference type="CDD" id="cd09274">
    <property type="entry name" value="RNase_HI_RT_Ty3"/>
    <property type="match status" value="1"/>
</dbReference>
<gene>
    <name evidence="3" type="ORF">LVIROSA_LOCUS3129</name>
</gene>
<evidence type="ECO:0000313" key="4">
    <source>
        <dbReference type="Proteomes" id="UP001157418"/>
    </source>
</evidence>
<dbReference type="SUPFAM" id="SSF56672">
    <property type="entry name" value="DNA/RNA polymerases"/>
    <property type="match status" value="1"/>
</dbReference>
<accession>A0AAU9LPH4</accession>
<proteinExistence type="predicted"/>
<dbReference type="Proteomes" id="UP001157418">
    <property type="component" value="Unassembled WGS sequence"/>
</dbReference>
<name>A0AAU9LPH4_9ASTR</name>
<feature type="domain" description="Reverse transcriptase/retrotransposon-derived protein RNase H-like" evidence="2">
    <location>
        <begin position="57"/>
        <end position="151"/>
    </location>
</feature>
<comment type="caution">
    <text evidence="3">The sequence shown here is derived from an EMBL/GenBank/DDBJ whole genome shotgun (WGS) entry which is preliminary data.</text>
</comment>
<keyword evidence="1" id="KW-0511">Multifunctional enzyme</keyword>